<gene>
    <name evidence="2" type="ORF">MPDQ_002748</name>
</gene>
<evidence type="ECO:0000313" key="2">
    <source>
        <dbReference type="EMBL" id="TQB75455.1"/>
    </source>
</evidence>
<evidence type="ECO:0000313" key="3">
    <source>
        <dbReference type="Proteomes" id="UP000319663"/>
    </source>
</evidence>
<proteinExistence type="predicted"/>
<keyword evidence="3" id="KW-1185">Reference proteome</keyword>
<feature type="compositionally biased region" description="Basic residues" evidence="1">
    <location>
        <begin position="87"/>
        <end position="98"/>
    </location>
</feature>
<feature type="region of interest" description="Disordered" evidence="1">
    <location>
        <begin position="87"/>
        <end position="137"/>
    </location>
</feature>
<dbReference type="AlphaFoldDB" id="A0A507R2R5"/>
<comment type="caution">
    <text evidence="2">The sequence shown here is derived from an EMBL/GenBank/DDBJ whole genome shotgun (WGS) entry which is preliminary data.</text>
</comment>
<accession>A0A507R2R5</accession>
<dbReference type="Proteomes" id="UP000319663">
    <property type="component" value="Unassembled WGS sequence"/>
</dbReference>
<protein>
    <submittedName>
        <fullName evidence="2">Uncharacterized protein</fullName>
    </submittedName>
</protein>
<reference evidence="2 3" key="1">
    <citation type="submission" date="2019-06" db="EMBL/GenBank/DDBJ databases">
        <title>Wine fermentation using esterase from Monascus purpureus.</title>
        <authorList>
            <person name="Geng C."/>
            <person name="Zhang Y."/>
        </authorList>
    </citation>
    <scope>NUCLEOTIDE SEQUENCE [LARGE SCALE GENOMIC DNA]</scope>
    <source>
        <strain evidence="2">HQ1</strain>
    </source>
</reference>
<name>A0A507R2R5_MONPU</name>
<sequence>MAEGLALIAKNFAAALQAPIGFRRFVSGTALHSINTNAGVCTNSMTAWYAPSAHWIHSSCRHPSRPPSGWQPWIPLLRREKVNRHASHGLRNISRRATRAPAVGLAGTPSSQPSSAFPVFSGPREGLGAANGLGQNP</sequence>
<evidence type="ECO:0000256" key="1">
    <source>
        <dbReference type="SAM" id="MobiDB-lite"/>
    </source>
</evidence>
<organism evidence="2 3">
    <name type="scientific">Monascus purpureus</name>
    <name type="common">Red mold</name>
    <name type="synonym">Monascus anka</name>
    <dbReference type="NCBI Taxonomy" id="5098"/>
    <lineage>
        <taxon>Eukaryota</taxon>
        <taxon>Fungi</taxon>
        <taxon>Dikarya</taxon>
        <taxon>Ascomycota</taxon>
        <taxon>Pezizomycotina</taxon>
        <taxon>Eurotiomycetes</taxon>
        <taxon>Eurotiomycetidae</taxon>
        <taxon>Eurotiales</taxon>
        <taxon>Aspergillaceae</taxon>
        <taxon>Monascus</taxon>
    </lineage>
</organism>
<dbReference type="EMBL" id="VIFY01000019">
    <property type="protein sequence ID" value="TQB75455.1"/>
    <property type="molecule type" value="Genomic_DNA"/>
</dbReference>